<evidence type="ECO:0000256" key="9">
    <source>
        <dbReference type="ARBA" id="ARBA00023054"/>
    </source>
</evidence>
<keyword evidence="8 13" id="KW-0965">Cell junction</keyword>
<comment type="function">
    <text evidence="12 13">Involved in cytokinesis and spindle organization. May play a role in actin cytoskeleton organization and microtubule stabilization and hence required for proper cell adhesion and migration.</text>
</comment>
<dbReference type="GO" id="GO:0005819">
    <property type="term" value="C:spindle"/>
    <property type="evidence" value="ECO:0007669"/>
    <property type="project" value="UniProtKB-SubCell"/>
</dbReference>
<evidence type="ECO:0000256" key="12">
    <source>
        <dbReference type="ARBA" id="ARBA00025131"/>
    </source>
</evidence>
<evidence type="ECO:0000256" key="11">
    <source>
        <dbReference type="ARBA" id="ARBA00023306"/>
    </source>
</evidence>
<name>A0A9W7WJN4_TRIRA</name>
<evidence type="ECO:0000256" key="8">
    <source>
        <dbReference type="ARBA" id="ARBA00022949"/>
    </source>
</evidence>
<dbReference type="Gene3D" id="1.10.418.10">
    <property type="entry name" value="Calponin-like domain"/>
    <property type="match status" value="1"/>
</dbReference>
<keyword evidence="10 13" id="KW-0206">Cytoskeleton</keyword>
<evidence type="ECO:0000313" key="17">
    <source>
        <dbReference type="EMBL" id="KAI7804392.1"/>
    </source>
</evidence>
<dbReference type="InterPro" id="IPR001715">
    <property type="entry name" value="CH_dom"/>
</dbReference>
<comment type="subunit">
    <text evidence="3 13">May interact with both microtubules and actin cytoskeleton.</text>
</comment>
<evidence type="ECO:0000256" key="3">
    <source>
        <dbReference type="ARBA" id="ARBA00011235"/>
    </source>
</evidence>
<evidence type="ECO:0000256" key="2">
    <source>
        <dbReference type="ARBA" id="ARBA00009452"/>
    </source>
</evidence>
<feature type="compositionally biased region" description="Low complexity" evidence="15">
    <location>
        <begin position="22"/>
        <end position="39"/>
    </location>
</feature>
<dbReference type="GO" id="GO:0005737">
    <property type="term" value="C:cytoplasm"/>
    <property type="evidence" value="ECO:0007669"/>
    <property type="project" value="UniProtKB-UniRule"/>
</dbReference>
<evidence type="ECO:0000256" key="5">
    <source>
        <dbReference type="ARBA" id="ARBA00022490"/>
    </source>
</evidence>
<sequence length="456" mass="51382">MGNNSGKERHGSSVITVDLSETSPTSPHSLTPTTWSPTTQLAPIINSPSRTRTNTTNSESAQDVFSPPLISTNHIELLEDCKTGLTNHIPEEVLTLTQVSGHIAQLSDICVKGNTIVGATEVDAKLLQKCFSTLGLYNEESKYTLTDLLQCFLVEREKMKEELRSCKEKIQAEREEWKQFQDDLKVALVVSDRLREEAEEELSVLNSAGQDWERQLTDALEGKQNLESQLKSLNIELEQSRQKTKLVTSNHQGAPPLRALETRADKGNVDRYGKGIVSAEKRKEEQLWTDEMKRKREKNVSGSTERSRLPSDYPAVVVNGTSHRSVTGTTDSDSKEENLILQTATTSGLDEPNRVNRRTQEDFSPALRFLRLHGGSKRNSLLRWCQGRTQGYKNIEITNFSSSWVDGLAFCAIYHSYLPSHIPYNTLRPENKVTQRESHIYSHPCLHTNVFTEMVL</sequence>
<dbReference type="PANTHER" id="PTHR23167:SF18">
    <property type="entry name" value="CYTOSPIN-A"/>
    <property type="match status" value="1"/>
</dbReference>
<evidence type="ECO:0000256" key="7">
    <source>
        <dbReference type="ARBA" id="ARBA00022868"/>
    </source>
</evidence>
<feature type="region of interest" description="Disordered" evidence="15">
    <location>
        <begin position="1"/>
        <end position="65"/>
    </location>
</feature>
<evidence type="ECO:0000256" key="13">
    <source>
        <dbReference type="RuleBase" id="RU367063"/>
    </source>
</evidence>
<accession>A0A9W7WJN4</accession>
<protein>
    <recommendedName>
        <fullName evidence="4 13">Cytospin-A</fullName>
    </recommendedName>
</protein>
<feature type="compositionally biased region" description="Basic and acidic residues" evidence="15">
    <location>
        <begin position="1"/>
        <end position="11"/>
    </location>
</feature>
<keyword evidence="7 13" id="KW-0303">Gap junction</keyword>
<proteinExistence type="inferred from homology"/>
<dbReference type="PROSITE" id="PS50021">
    <property type="entry name" value="CH"/>
    <property type="match status" value="1"/>
</dbReference>
<dbReference type="AlphaFoldDB" id="A0A9W7WJN4"/>
<feature type="coiled-coil region" evidence="14">
    <location>
        <begin position="149"/>
        <end position="243"/>
    </location>
</feature>
<keyword evidence="11 13" id="KW-0131">Cell cycle</keyword>
<organism evidence="17 18">
    <name type="scientific">Triplophysa rosa</name>
    <name type="common">Cave loach</name>
    <dbReference type="NCBI Taxonomy" id="992332"/>
    <lineage>
        <taxon>Eukaryota</taxon>
        <taxon>Metazoa</taxon>
        <taxon>Chordata</taxon>
        <taxon>Craniata</taxon>
        <taxon>Vertebrata</taxon>
        <taxon>Euteleostomi</taxon>
        <taxon>Actinopterygii</taxon>
        <taxon>Neopterygii</taxon>
        <taxon>Teleostei</taxon>
        <taxon>Ostariophysi</taxon>
        <taxon>Cypriniformes</taxon>
        <taxon>Nemacheilidae</taxon>
        <taxon>Triplophysa</taxon>
    </lineage>
</organism>
<feature type="region of interest" description="Disordered" evidence="15">
    <location>
        <begin position="288"/>
        <end position="310"/>
    </location>
</feature>
<comment type="similarity">
    <text evidence="2 13">Belongs to the cytospin-A family.</text>
</comment>
<dbReference type="InterPro" id="IPR036872">
    <property type="entry name" value="CH_dom_sf"/>
</dbReference>
<reference evidence="17" key="1">
    <citation type="submission" date="2021-02" db="EMBL/GenBank/DDBJ databases">
        <title>Comparative genomics reveals that relaxation of natural selection precedes convergent phenotypic evolution of cavefish.</title>
        <authorList>
            <person name="Peng Z."/>
        </authorList>
    </citation>
    <scope>NUCLEOTIDE SEQUENCE</scope>
    <source>
        <tissue evidence="17">Muscle</tissue>
    </source>
</reference>
<evidence type="ECO:0000313" key="18">
    <source>
        <dbReference type="Proteomes" id="UP001059041"/>
    </source>
</evidence>
<dbReference type="Proteomes" id="UP001059041">
    <property type="component" value="Linkage Group LG10"/>
</dbReference>
<comment type="subcellular location">
    <subcellularLocation>
        <location evidence="1 13">Cytoplasm</location>
        <location evidence="1 13">Cytoskeleton</location>
        <location evidence="1 13">Spindle</location>
    </subcellularLocation>
    <subcellularLocation>
        <location evidence="13">Cytoplasm</location>
        <location evidence="13">Cytoskeleton</location>
    </subcellularLocation>
    <subcellularLocation>
        <location evidence="13">Cell junction</location>
        <location evidence="13">Gap junction</location>
    </subcellularLocation>
</comment>
<keyword evidence="6 13" id="KW-0132">Cell division</keyword>
<dbReference type="EMBL" id="JAFHDT010000010">
    <property type="protein sequence ID" value="KAI7804392.1"/>
    <property type="molecule type" value="Genomic_DNA"/>
</dbReference>
<evidence type="ECO:0000256" key="10">
    <source>
        <dbReference type="ARBA" id="ARBA00023212"/>
    </source>
</evidence>
<dbReference type="PANTHER" id="PTHR23167">
    <property type="entry name" value="CALPONIN HOMOLOGY DOMAIN-CONTAINING PROTEIN DDB_G0272472-RELATED"/>
    <property type="match status" value="1"/>
</dbReference>
<dbReference type="SUPFAM" id="SSF47576">
    <property type="entry name" value="Calponin-homology domain, CH-domain"/>
    <property type="match status" value="1"/>
</dbReference>
<dbReference type="GO" id="GO:0005921">
    <property type="term" value="C:gap junction"/>
    <property type="evidence" value="ECO:0007669"/>
    <property type="project" value="UniProtKB-SubCell"/>
</dbReference>
<feature type="compositionally biased region" description="Low complexity" evidence="15">
    <location>
        <begin position="49"/>
        <end position="58"/>
    </location>
</feature>
<dbReference type="InterPro" id="IPR050540">
    <property type="entry name" value="F-actin_Monoox_Mical"/>
</dbReference>
<gene>
    <name evidence="17" type="ORF">IRJ41_008276</name>
</gene>
<dbReference type="Pfam" id="PF00307">
    <property type="entry name" value="CH"/>
    <property type="match status" value="1"/>
</dbReference>
<comment type="caution">
    <text evidence="17">The sequence shown here is derived from an EMBL/GenBank/DDBJ whole genome shotgun (WGS) entry which is preliminary data.</text>
</comment>
<evidence type="ECO:0000256" key="6">
    <source>
        <dbReference type="ARBA" id="ARBA00022618"/>
    </source>
</evidence>
<keyword evidence="5 13" id="KW-0963">Cytoplasm</keyword>
<feature type="domain" description="Calponin-homology (CH)" evidence="16">
    <location>
        <begin position="375"/>
        <end position="456"/>
    </location>
</feature>
<keyword evidence="18" id="KW-1185">Reference proteome</keyword>
<evidence type="ECO:0000256" key="15">
    <source>
        <dbReference type="SAM" id="MobiDB-lite"/>
    </source>
</evidence>
<keyword evidence="9 14" id="KW-0175">Coiled coil</keyword>
<dbReference type="GO" id="GO:0051301">
    <property type="term" value="P:cell division"/>
    <property type="evidence" value="ECO:0007669"/>
    <property type="project" value="UniProtKB-UniRule"/>
</dbReference>
<evidence type="ECO:0000256" key="4">
    <source>
        <dbReference type="ARBA" id="ARBA00015657"/>
    </source>
</evidence>
<evidence type="ECO:0000256" key="1">
    <source>
        <dbReference type="ARBA" id="ARBA00004186"/>
    </source>
</evidence>
<evidence type="ECO:0000259" key="16">
    <source>
        <dbReference type="PROSITE" id="PS50021"/>
    </source>
</evidence>
<evidence type="ECO:0000256" key="14">
    <source>
        <dbReference type="SAM" id="Coils"/>
    </source>
</evidence>